<feature type="coiled-coil region" evidence="1">
    <location>
        <begin position="194"/>
        <end position="231"/>
    </location>
</feature>
<sequence length="543" mass="61483">MKEIIRIVFLTVLLIAQSLSLNAGTTDRTIKNARSDITRFEQQAAGLTASRASTVRRVLKLTTLAHRRLKNSADHENPAWQEINQRFLSLENQLQTLLNTPKNSQNNPHSNPSVSITSAAQPDRSIAPLVSGQRVQVKKLARDISSVIDSLGTTGPSVLQSPKKIKAYQKRMKQFANTLARYPQADDPDVRTARQNYARLAKKLSNEFKRAKKQLAQLGNVQERLKTIEANSRKYAVPPILSPPFSMEQAKAWVQGASNTRTVAEHNIKELNTISQLAYFPDLTGPHQPGHPFDGNDVKQLLWNAKSNLKSVENNYKIMAEGLKNQMLQIEQDVLSRYQENPDSDKRWLFISEGREKEIFNLYNKGMAIAQSSIYLERALGRTPEQALKILEKINQAKKDFIRKRNIALETSKLPQAKSKDRKLLAIAKSIVEKKKYGFGEHGRIILTTDKIADRERKESEINIDKADISLGGDLKMSGTQTTWTYRWKEFRFAVPLKETGSDTWYIWWITAKNFSSGGPRTPLNQWISGKADKGNRILAKNL</sequence>
<proteinExistence type="predicted"/>
<name>A0A8D5G0C5_9BACT</name>
<dbReference type="AlphaFoldDB" id="A0A8D5G0C5"/>
<keyword evidence="1" id="KW-0175">Coiled coil</keyword>
<evidence type="ECO:0000313" key="4">
    <source>
        <dbReference type="Proteomes" id="UP000826725"/>
    </source>
</evidence>
<feature type="region of interest" description="Disordered" evidence="2">
    <location>
        <begin position="99"/>
        <end position="120"/>
    </location>
</feature>
<reference evidence="3" key="1">
    <citation type="submission" date="2020-09" db="EMBL/GenBank/DDBJ databases">
        <title>Desulfogranum mesoprofundum gen. nov., sp. nov., a novel mesophilic, sulfate-reducing chemolithoautotroph isolated from a deep-sea hydrothermal vent chimney in the Suiyo Seamount.</title>
        <authorList>
            <person name="Hashimoto Y."/>
            <person name="Nakagawa S."/>
        </authorList>
    </citation>
    <scope>NUCLEOTIDE SEQUENCE</scope>
    <source>
        <strain evidence="3">KT2</strain>
    </source>
</reference>
<dbReference type="EMBL" id="AP024086">
    <property type="protein sequence ID" value="BCL63242.1"/>
    <property type="molecule type" value="Genomic_DNA"/>
</dbReference>
<organism evidence="3 4">
    <name type="scientific">Desulfomarina profundi</name>
    <dbReference type="NCBI Taxonomy" id="2772557"/>
    <lineage>
        <taxon>Bacteria</taxon>
        <taxon>Pseudomonadati</taxon>
        <taxon>Thermodesulfobacteriota</taxon>
        <taxon>Desulfobulbia</taxon>
        <taxon>Desulfobulbales</taxon>
        <taxon>Desulfobulbaceae</taxon>
        <taxon>Desulfomarina</taxon>
    </lineage>
</organism>
<evidence type="ECO:0000256" key="1">
    <source>
        <dbReference type="SAM" id="Coils"/>
    </source>
</evidence>
<protein>
    <submittedName>
        <fullName evidence="3">Uncharacterized protein</fullName>
    </submittedName>
</protein>
<accession>A0A8D5G0C5</accession>
<evidence type="ECO:0000256" key="2">
    <source>
        <dbReference type="SAM" id="MobiDB-lite"/>
    </source>
</evidence>
<evidence type="ECO:0000313" key="3">
    <source>
        <dbReference type="EMBL" id="BCL63242.1"/>
    </source>
</evidence>
<dbReference type="KEGG" id="dbk:DGMP_39350"/>
<dbReference type="Proteomes" id="UP000826725">
    <property type="component" value="Chromosome"/>
</dbReference>
<dbReference type="RefSeq" id="WP_228855515.1">
    <property type="nucleotide sequence ID" value="NZ_AP024086.1"/>
</dbReference>
<gene>
    <name evidence="3" type="ORF">DGMP_39350</name>
</gene>
<keyword evidence="4" id="KW-1185">Reference proteome</keyword>